<feature type="domain" description="Calx-beta" evidence="5">
    <location>
        <begin position="875"/>
        <end position="919"/>
    </location>
</feature>
<reference evidence="7 8" key="1">
    <citation type="submission" date="2017-10" db="EMBL/GenBank/DDBJ databases">
        <title>Nyctiphanis sp. nov., isolated from the stomach of the euphausiid Nyctiphanes simplex (Hansen, 1911) in the Gulf of California.</title>
        <authorList>
            <person name="Gomez-Gil B."/>
            <person name="Aguilar-Mendez M."/>
            <person name="Lopez-Cortes A."/>
            <person name="Gomez-Gutierrez J."/>
            <person name="Roque A."/>
            <person name="Lang E."/>
            <person name="Gonzalez-Castillo A."/>
        </authorList>
    </citation>
    <scope>NUCLEOTIDE SEQUENCE [LARGE SCALE GENOMIC DNA]</scope>
    <source>
        <strain evidence="7 8">CAIM 600</strain>
    </source>
</reference>
<dbReference type="OrthoDB" id="5904351at2"/>
<dbReference type="Proteomes" id="UP000290287">
    <property type="component" value="Unassembled WGS sequence"/>
</dbReference>
<keyword evidence="8" id="KW-1185">Reference proteome</keyword>
<feature type="domain" description="Calx-beta" evidence="5">
    <location>
        <begin position="359"/>
        <end position="388"/>
    </location>
</feature>
<dbReference type="PANTHER" id="PTHR39431">
    <property type="entry name" value="FRPA/C-RELATED PROTEIN"/>
    <property type="match status" value="1"/>
</dbReference>
<dbReference type="EMBL" id="PEIB01000018">
    <property type="protein sequence ID" value="RXJ72593.1"/>
    <property type="molecule type" value="Genomic_DNA"/>
</dbReference>
<keyword evidence="2" id="KW-0677">Repeat</keyword>
<proteinExistence type="predicted"/>
<dbReference type="SUPFAM" id="SSF141072">
    <property type="entry name" value="CalX-like"/>
    <property type="match status" value="6"/>
</dbReference>
<feature type="compositionally biased region" description="Low complexity" evidence="4">
    <location>
        <begin position="1395"/>
        <end position="1407"/>
    </location>
</feature>
<keyword evidence="3" id="KW-0106">Calcium</keyword>
<dbReference type="Gene3D" id="2.60.40.2030">
    <property type="match status" value="6"/>
</dbReference>
<evidence type="ECO:0000256" key="2">
    <source>
        <dbReference type="ARBA" id="ARBA00022737"/>
    </source>
</evidence>
<dbReference type="PANTHER" id="PTHR39431:SF1">
    <property type="entry name" value="FRPA_C-RELATED PROTEIN"/>
    <property type="match status" value="1"/>
</dbReference>
<dbReference type="RefSeq" id="WP_129122945.1">
    <property type="nucleotide sequence ID" value="NZ_PEIB01000018.1"/>
</dbReference>
<organism evidence="7 8">
    <name type="scientific">Veronia nyctiphanis</name>
    <dbReference type="NCBI Taxonomy" id="1278244"/>
    <lineage>
        <taxon>Bacteria</taxon>
        <taxon>Pseudomonadati</taxon>
        <taxon>Pseudomonadota</taxon>
        <taxon>Gammaproteobacteria</taxon>
        <taxon>Vibrionales</taxon>
        <taxon>Vibrionaceae</taxon>
        <taxon>Veronia</taxon>
    </lineage>
</organism>
<sequence length="1615" mass="174138">MINDDADIPRITQIANINGTAEGSTYPWNKWSVQLSHPATSDRTVELAFNDSGHQAMFGDDYSGRLHVYTSAGGWVGEYYLNASNSYTASINVPAGITDLHVNAEVSNDNVYEGNETFVIYGRTDGQGWVTSADSIITDDQDIPVVSTINSLQSGSESSWPGWTLNLSNASTTSTVIRLNVNDGLHTADILSDYTGKLTIWNSAGTVKIGELVLNSSNAYAADIAIPANHSSVLIYAEPMNDDIYEGTETLTIQARALYNQASYITSQPSNIDDSDDRPSVTSVSDYTVVEGGYAEPVNVTLSKVSALTTRVEVYLDDGSATVGGGDFSESEFWVRFNGGSWVKHSGTIGSGHTIDVPAGVTSFELSFDTHDDNIYEGNENYSVWVRVEGDSWNGTSGRGYITLNDDADKPTVSSVSSTTVTEGQDAIVTVSLTNASTSATSVWLDAWNGSALGGNVDHYETLYVDFNDGNGWQNKGSFASGQWLSVPANTSSFSVKVGSVDNSVNEATESFTIRANAENQSPVIGTVTINDNDPMSVTSVSNFTVAEGGYAEPVTVTLSTTSTQTTRVEINLDNGSATTADGDYSDSEFWVRYPAGSWQKYTADVGSGYIIDVPAGYSSFELSLKTLNNNVFEGNENFSVWARVEGESWTGSKHKGVITLTDDSDKPTVSSVSSTTVTEGQDASVTVTLSNTSTSATSIWLDAWNGSALGGNVDHYETLYVNFNDGNGWQNKGSFASGQWLSVPANTSSFSVKVGTVDNSVNETTESFTIRANAENQSPVIGTVTINDNDPIHVSNVSNVSVTENGYAYPVVTLNRSSDQTTRVQIDLDSASAAAGSDFSESEFWVRFGSGSWQHHTGNIGSGYTIDVPAGHSSFDLSFKTHDDNVYEGNETFSVWARVEGDSWNSSSGKGVVTISDNDSAPVLTSNLSNINAWEGHTPFHTFTMSSQSANTTNVTLQYQNGTASAGYDFNSQLKYRVSGTSSWSNYTSSGINLAANTNSFDVLVETYEDSHYEGGEKYTLKASTQYQSGWASAGVTIFDNDAVTRNSEGLWDLNGVKQLQIRMQNLWNGGWPKMQSSLGYYVMDNNGNIIDVEVMISRIADYNNGSKNVTAYVNNAASMGLFLIPDGANFGYTTGDASISLTNDGAKITQGNKTHYVLLSEGYKNHGGFDNELISGTESKWEDIPGGWFTMPWPLPALGPDYADVSLNVEVKAYDFVTPIVIDLDGDGIQTLSSDVSHIHFDLNADGVSRITGWVSNSDAFLVWDKNRDGVINDGSEMFGEGTLLSNGERAQDGFQALREHDVNADGKIDITDAIFPKLNVWVDKNTNGLTDVGELISLAEANIASLNLNLETSNTVNNDNLISLIGSYTTIDGKEYEYADVWFRQRMPEISASETADTSSTDDTAQTEFASPDLQKNAPVSGFVPDDFFAKTEKDIQSIDTVINATESPRMWPYPALEEEQQALAILNGATQSRVTLPPTTSYLEPQTVQIARPMFEGKASAGAEVSIELLEQQLHTHADDNGDWAFTLPAGISLAEGGNDYTLSIQQRDGSSDIMYGRVIFDREDFTNTKSKKTGFAAPVHSKAPSLDIPENAEVVSDPYPLFYGDTEPGA</sequence>
<accession>A0A4Q0YPU0</accession>
<feature type="domain" description="Calx-beta" evidence="5">
    <location>
        <begin position="95"/>
        <end position="121"/>
    </location>
</feature>
<dbReference type="GO" id="GO:0016020">
    <property type="term" value="C:membrane"/>
    <property type="evidence" value="ECO:0007669"/>
    <property type="project" value="InterPro"/>
</dbReference>
<name>A0A4Q0YPU0_9GAMM</name>
<dbReference type="Pfam" id="PF03160">
    <property type="entry name" value="Calx-beta"/>
    <property type="match status" value="4"/>
</dbReference>
<protein>
    <recommendedName>
        <fullName evidence="5">Calx-beta domain-containing protein</fullName>
    </recommendedName>
</protein>
<evidence type="ECO:0000313" key="6">
    <source>
        <dbReference type="EMBL" id="RXJ71842.1"/>
    </source>
</evidence>
<evidence type="ECO:0000256" key="3">
    <source>
        <dbReference type="ARBA" id="ARBA00022837"/>
    </source>
</evidence>
<comment type="caution">
    <text evidence="7">The sequence shown here is derived from an EMBL/GenBank/DDBJ whole genome shotgun (WGS) entry which is preliminary data.</text>
</comment>
<dbReference type="InterPro" id="IPR038081">
    <property type="entry name" value="CalX-like_sf"/>
</dbReference>
<evidence type="ECO:0000256" key="1">
    <source>
        <dbReference type="ARBA" id="ARBA00022729"/>
    </source>
</evidence>
<dbReference type="InterPro" id="IPR003644">
    <property type="entry name" value="Calx_beta"/>
</dbReference>
<evidence type="ECO:0000259" key="5">
    <source>
        <dbReference type="Pfam" id="PF03160"/>
    </source>
</evidence>
<feature type="region of interest" description="Disordered" evidence="4">
    <location>
        <begin position="1395"/>
        <end position="1421"/>
    </location>
</feature>
<evidence type="ECO:0000313" key="8">
    <source>
        <dbReference type="Proteomes" id="UP000290287"/>
    </source>
</evidence>
<gene>
    <name evidence="7" type="ORF">CS022_14920</name>
    <name evidence="6" type="ORF">CS022_19460</name>
</gene>
<dbReference type="GO" id="GO:0007154">
    <property type="term" value="P:cell communication"/>
    <property type="evidence" value="ECO:0007669"/>
    <property type="project" value="InterPro"/>
</dbReference>
<keyword evidence="1" id="KW-0732">Signal</keyword>
<evidence type="ECO:0000256" key="4">
    <source>
        <dbReference type="SAM" id="MobiDB-lite"/>
    </source>
</evidence>
<evidence type="ECO:0000313" key="7">
    <source>
        <dbReference type="EMBL" id="RXJ72593.1"/>
    </source>
</evidence>
<dbReference type="EMBL" id="PEIB01000031">
    <property type="protein sequence ID" value="RXJ71842.1"/>
    <property type="molecule type" value="Genomic_DNA"/>
</dbReference>
<feature type="domain" description="Calx-beta" evidence="5">
    <location>
        <begin position="276"/>
        <end position="341"/>
    </location>
</feature>